<dbReference type="Gene3D" id="2.60.20.10">
    <property type="entry name" value="Crystallins"/>
    <property type="match status" value="1"/>
</dbReference>
<protein>
    <submittedName>
        <fullName evidence="1">Uncharacterized protein</fullName>
    </submittedName>
</protein>
<dbReference type="GeneID" id="82883600"/>
<dbReference type="Proteomes" id="UP000277858">
    <property type="component" value="Chromosome"/>
</dbReference>
<evidence type="ECO:0000313" key="2">
    <source>
        <dbReference type="Proteomes" id="UP000277858"/>
    </source>
</evidence>
<evidence type="ECO:0000313" key="1">
    <source>
        <dbReference type="EMBL" id="VEI02608.1"/>
    </source>
</evidence>
<dbReference type="OrthoDB" id="5123238at2"/>
<gene>
    <name evidence="1" type="ORF">NCTC13652_00787</name>
</gene>
<dbReference type="AlphaFoldDB" id="A0A3S4V1F0"/>
<name>A0A3S4V1F0_9ACTN</name>
<keyword evidence="2" id="KW-1185">Reference proteome</keyword>
<organism evidence="1 2">
    <name type="scientific">Acidipropionibacterium jensenii</name>
    <dbReference type="NCBI Taxonomy" id="1749"/>
    <lineage>
        <taxon>Bacteria</taxon>
        <taxon>Bacillati</taxon>
        <taxon>Actinomycetota</taxon>
        <taxon>Actinomycetes</taxon>
        <taxon>Propionibacteriales</taxon>
        <taxon>Propionibacteriaceae</taxon>
        <taxon>Acidipropionibacterium</taxon>
    </lineage>
</organism>
<accession>A0A3S4V1F0</accession>
<dbReference type="EMBL" id="LR134473">
    <property type="protein sequence ID" value="VEI02608.1"/>
    <property type="molecule type" value="Genomic_DNA"/>
</dbReference>
<sequence length="134" mass="13854">MKKRIAAIAMAGVTLVSVIATSPGANAVSNASWSSGKVTRAVLWENYNGGHKLTVLGTGNCTASTSDADTVMSWMGDRGWNDVVSGAQDFAGCDVDLFTNLGYGGVSTGYVNYGQNIGYVGASLNDRASSFKIS</sequence>
<dbReference type="STRING" id="1122997.GCA_000425285_01073"/>
<dbReference type="RefSeq" id="WP_126412629.1">
    <property type="nucleotide sequence ID" value="NZ_CP040635.1"/>
</dbReference>
<proteinExistence type="predicted"/>
<reference evidence="1 2" key="1">
    <citation type="submission" date="2018-12" db="EMBL/GenBank/DDBJ databases">
        <authorList>
            <consortium name="Pathogen Informatics"/>
        </authorList>
    </citation>
    <scope>NUCLEOTIDE SEQUENCE [LARGE SCALE GENOMIC DNA]</scope>
    <source>
        <strain evidence="1 2">NCTC13652</strain>
    </source>
</reference>